<protein>
    <submittedName>
        <fullName evidence="4">CUB domain-containing protein</fullName>
    </submittedName>
</protein>
<feature type="compositionally biased region" description="Low complexity" evidence="1">
    <location>
        <begin position="279"/>
        <end position="291"/>
    </location>
</feature>
<evidence type="ECO:0000256" key="2">
    <source>
        <dbReference type="SAM" id="Phobius"/>
    </source>
</evidence>
<sequence>MPTIEESYCYPMNCTWKVFNEFPYDNIDVDLFAYSLYLRPNSRDYIEARLPNGTSLVRLTATDNCQEDNCTTDYIINAKEFHVNFVTGPPAVYSPPFNLTSGTFLLGFYGYVEQCDCSVPSIYFLNGLTLQTNFVYTLGYDAYCVPMDCSWKIINGKYGENSVTVMPSGISLRNTSEDYIEARNSNGKLLFRIDGKTRNLPSQYNIYDRTFNITFHSSSKVPLNPSLLPSWNLALQLGSQIEPTSAQTTTTTATTITTTTGMTTTTVMTTTTGALMTTTTGMNNTNGMSTTPENLTTTAPKSRSAKIGILSTFIAHVILISLFNFIY</sequence>
<keyword evidence="2" id="KW-0812">Transmembrane</keyword>
<reference evidence="4" key="1">
    <citation type="submission" date="2022-11" db="UniProtKB">
        <authorList>
            <consortium name="WormBaseParasite"/>
        </authorList>
    </citation>
    <scope>IDENTIFICATION</scope>
</reference>
<feature type="region of interest" description="Disordered" evidence="1">
    <location>
        <begin position="279"/>
        <end position="298"/>
    </location>
</feature>
<name>A0A914CVI8_9BILA</name>
<accession>A0A914CVI8</accession>
<dbReference type="AlphaFoldDB" id="A0A914CVI8"/>
<evidence type="ECO:0000313" key="4">
    <source>
        <dbReference type="WBParaSite" id="ACRNAN_scaffold1522.g15979.t1"/>
    </source>
</evidence>
<keyword evidence="2" id="KW-1133">Transmembrane helix</keyword>
<keyword evidence="2" id="KW-0472">Membrane</keyword>
<dbReference type="Proteomes" id="UP000887540">
    <property type="component" value="Unplaced"/>
</dbReference>
<organism evidence="3 4">
    <name type="scientific">Acrobeloides nanus</name>
    <dbReference type="NCBI Taxonomy" id="290746"/>
    <lineage>
        <taxon>Eukaryota</taxon>
        <taxon>Metazoa</taxon>
        <taxon>Ecdysozoa</taxon>
        <taxon>Nematoda</taxon>
        <taxon>Chromadorea</taxon>
        <taxon>Rhabditida</taxon>
        <taxon>Tylenchina</taxon>
        <taxon>Cephalobomorpha</taxon>
        <taxon>Cephaloboidea</taxon>
        <taxon>Cephalobidae</taxon>
        <taxon>Acrobeloides</taxon>
    </lineage>
</organism>
<proteinExistence type="predicted"/>
<keyword evidence="3" id="KW-1185">Reference proteome</keyword>
<feature type="transmembrane region" description="Helical" evidence="2">
    <location>
        <begin position="307"/>
        <end position="326"/>
    </location>
</feature>
<evidence type="ECO:0000256" key="1">
    <source>
        <dbReference type="SAM" id="MobiDB-lite"/>
    </source>
</evidence>
<dbReference type="WBParaSite" id="ACRNAN_scaffold1522.g15979.t1">
    <property type="protein sequence ID" value="ACRNAN_scaffold1522.g15979.t1"/>
    <property type="gene ID" value="ACRNAN_scaffold1522.g15979"/>
</dbReference>
<evidence type="ECO:0000313" key="3">
    <source>
        <dbReference type="Proteomes" id="UP000887540"/>
    </source>
</evidence>